<sequence length="149" mass="16948">MAYFEDMSPCTYFGNWSDRLVSIGWLVPEKEFETGDVSKDFFDALFSMLKKPWQPFVTAGHEPCRFCRFTHGTAMLRYLDGEVSIGTNNLFVPDGERAFVAPSSIIHYIDSHRYQPPAEFQAAVLRESSSSSIDLFKKMKSLGITQQQA</sequence>
<dbReference type="InterPro" id="IPR057679">
    <property type="entry name" value="DUF7919"/>
</dbReference>
<accession>A0ABS3MUJ7</accession>
<organism evidence="2 3">
    <name type="scientific">Bradyrhizobium quebecense</name>
    <dbReference type="NCBI Taxonomy" id="2748629"/>
    <lineage>
        <taxon>Bacteria</taxon>
        <taxon>Pseudomonadati</taxon>
        <taxon>Pseudomonadota</taxon>
        <taxon>Alphaproteobacteria</taxon>
        <taxon>Hyphomicrobiales</taxon>
        <taxon>Nitrobacteraceae</taxon>
        <taxon>Bradyrhizobium</taxon>
    </lineage>
</organism>
<proteinExistence type="predicted"/>
<protein>
    <recommendedName>
        <fullName evidence="1">DUF7919 domain-containing protein</fullName>
    </recommendedName>
</protein>
<reference evidence="2" key="1">
    <citation type="journal article" date="2021" name="Int. J. Syst. Evol. Microbiol.">
        <title>Bradyrhizobium septentrionale sp. nov. (sv. septentrionale) and Bradyrhizobium quebecense sp. nov. (sv. septentrionale) associated with legumes native to Canada possess rearranged symbiosis genes and numerous insertion sequences.</title>
        <authorList>
            <person name="Bromfield E.S.P."/>
            <person name="Cloutier S."/>
        </authorList>
    </citation>
    <scope>NUCLEOTIDE SEQUENCE</scope>
    <source>
        <strain evidence="2">12S5</strain>
    </source>
</reference>
<comment type="caution">
    <text evidence="2">The sequence shown here is derived from an EMBL/GenBank/DDBJ whole genome shotgun (WGS) entry which is preliminary data.</text>
</comment>
<dbReference type="RefSeq" id="WP_207839294.1">
    <property type="nucleotide sequence ID" value="NZ_CP088282.1"/>
</dbReference>
<keyword evidence="3" id="KW-1185">Reference proteome</keyword>
<dbReference type="Proteomes" id="UP000692816">
    <property type="component" value="Unassembled WGS sequence"/>
</dbReference>
<feature type="domain" description="DUF7919" evidence="1">
    <location>
        <begin position="2"/>
        <end position="125"/>
    </location>
</feature>
<evidence type="ECO:0000313" key="2">
    <source>
        <dbReference type="EMBL" id="MBO1434995.1"/>
    </source>
</evidence>
<dbReference type="Pfam" id="PF25535">
    <property type="entry name" value="DUF7919"/>
    <property type="match status" value="1"/>
</dbReference>
<gene>
    <name evidence="2" type="ORF">J4P68_37635</name>
</gene>
<name>A0ABS3MUJ7_9BRAD</name>
<dbReference type="EMBL" id="JAGEPA010000001">
    <property type="protein sequence ID" value="MBO1434995.1"/>
    <property type="molecule type" value="Genomic_DNA"/>
</dbReference>
<evidence type="ECO:0000259" key="1">
    <source>
        <dbReference type="Pfam" id="PF25535"/>
    </source>
</evidence>
<evidence type="ECO:0000313" key="3">
    <source>
        <dbReference type="Proteomes" id="UP000692816"/>
    </source>
</evidence>